<organism evidence="3 4">
    <name type="scientific">Pseudorhodoferax soli</name>
    <dbReference type="NCBI Taxonomy" id="545864"/>
    <lineage>
        <taxon>Bacteria</taxon>
        <taxon>Pseudomonadati</taxon>
        <taxon>Pseudomonadota</taxon>
        <taxon>Betaproteobacteria</taxon>
        <taxon>Burkholderiales</taxon>
        <taxon>Comamonadaceae</taxon>
    </lineage>
</organism>
<dbReference type="EMBL" id="QPJK01000001">
    <property type="protein sequence ID" value="RCW75752.1"/>
    <property type="molecule type" value="Genomic_DNA"/>
</dbReference>
<dbReference type="InterPro" id="IPR011990">
    <property type="entry name" value="TPR-like_helical_dom_sf"/>
</dbReference>
<keyword evidence="4" id="KW-1185">Reference proteome</keyword>
<evidence type="ECO:0000256" key="1">
    <source>
        <dbReference type="SAM" id="MobiDB-lite"/>
    </source>
</evidence>
<name>A0A368Y6C8_9BURK</name>
<dbReference type="Gene3D" id="1.25.40.10">
    <property type="entry name" value="Tetratricopeptide repeat domain"/>
    <property type="match status" value="1"/>
</dbReference>
<proteinExistence type="predicted"/>
<accession>A0A368Y6C8</accession>
<comment type="caution">
    <text evidence="3">The sequence shown here is derived from an EMBL/GenBank/DDBJ whole genome shotgun (WGS) entry which is preliminary data.</text>
</comment>
<dbReference type="PROSITE" id="PS51257">
    <property type="entry name" value="PROKAR_LIPOPROTEIN"/>
    <property type="match status" value="1"/>
</dbReference>
<evidence type="ECO:0008006" key="5">
    <source>
        <dbReference type="Google" id="ProtNLM"/>
    </source>
</evidence>
<evidence type="ECO:0000313" key="3">
    <source>
        <dbReference type="EMBL" id="RCW75752.1"/>
    </source>
</evidence>
<dbReference type="AlphaFoldDB" id="A0A368Y6C8"/>
<evidence type="ECO:0000313" key="4">
    <source>
        <dbReference type="Proteomes" id="UP000252884"/>
    </source>
</evidence>
<dbReference type="RefSeq" id="WP_114465340.1">
    <property type="nucleotide sequence ID" value="NZ_QPJK01000001.1"/>
</dbReference>
<dbReference type="Proteomes" id="UP000252884">
    <property type="component" value="Unassembled WGS sequence"/>
</dbReference>
<protein>
    <recommendedName>
        <fullName evidence="5">Tetratricopeptide repeat protein</fullName>
    </recommendedName>
</protein>
<feature type="region of interest" description="Disordered" evidence="1">
    <location>
        <begin position="160"/>
        <end position="195"/>
    </location>
</feature>
<evidence type="ECO:0000256" key="2">
    <source>
        <dbReference type="SAM" id="SignalP"/>
    </source>
</evidence>
<keyword evidence="2" id="KW-0732">Signal</keyword>
<sequence length="195" mass="20846">MRAASAPLLAACALALSACALALSGCASAPPSGPPADRAAAPSPGQQEQAVGRFEGLQRVRALQLEDEGQWADAAWTWEVLVVLRPAHAPYRERAAALRQRIAAAVVEQLERAEAAQRRGAPDQAATHYLRALALQPDHAQAADALRALERERNRRMYLGKPSRLTIQRRDGLEAAPPRLRPAAKPPAGNKADVP</sequence>
<feature type="signal peptide" evidence="2">
    <location>
        <begin position="1"/>
        <end position="29"/>
    </location>
</feature>
<reference evidence="3 4" key="1">
    <citation type="submission" date="2018-07" db="EMBL/GenBank/DDBJ databases">
        <title>Genomic Encyclopedia of Type Strains, Phase IV (KMG-IV): sequencing the most valuable type-strain genomes for metagenomic binning, comparative biology and taxonomic classification.</title>
        <authorList>
            <person name="Goeker M."/>
        </authorList>
    </citation>
    <scope>NUCLEOTIDE SEQUENCE [LARGE SCALE GENOMIC DNA]</scope>
    <source>
        <strain evidence="3 4">DSM 21634</strain>
    </source>
</reference>
<gene>
    <name evidence="3" type="ORF">DES41_101347</name>
</gene>
<feature type="chain" id="PRO_5016695478" description="Tetratricopeptide repeat protein" evidence="2">
    <location>
        <begin position="30"/>
        <end position="195"/>
    </location>
</feature>
<feature type="compositionally biased region" description="Low complexity" evidence="1">
    <location>
        <begin position="175"/>
        <end position="188"/>
    </location>
</feature>
<dbReference type="OrthoDB" id="9150566at2"/>